<dbReference type="Proteomes" id="UP001235269">
    <property type="component" value="Unassembled WGS sequence"/>
</dbReference>
<reference evidence="1 2" key="1">
    <citation type="submission" date="2023-07" db="EMBL/GenBank/DDBJ databases">
        <title>Genomic Encyclopedia of Type Strains, Phase IV (KMG-IV): sequencing the most valuable type-strain genomes for metagenomic binning, comparative biology and taxonomic classification.</title>
        <authorList>
            <person name="Goeker M."/>
        </authorList>
    </citation>
    <scope>NUCLEOTIDE SEQUENCE [LARGE SCALE GENOMIC DNA]</scope>
    <source>
        <strain evidence="1 2">DSM 100301</strain>
    </source>
</reference>
<proteinExistence type="predicted"/>
<organism evidence="1 2">
    <name type="scientific">Rhizobium paknamense</name>
    <dbReference type="NCBI Taxonomy" id="1206817"/>
    <lineage>
        <taxon>Bacteria</taxon>
        <taxon>Pseudomonadati</taxon>
        <taxon>Pseudomonadota</taxon>
        <taxon>Alphaproteobacteria</taxon>
        <taxon>Hyphomicrobiales</taxon>
        <taxon>Rhizobiaceae</taxon>
        <taxon>Rhizobium/Agrobacterium group</taxon>
        <taxon>Rhizobium</taxon>
    </lineage>
</organism>
<dbReference type="Gene3D" id="2.40.160.20">
    <property type="match status" value="1"/>
</dbReference>
<protein>
    <recommendedName>
        <fullName evidence="3">Acyloxyacyl hydrolase</fullName>
    </recommendedName>
</protein>
<dbReference type="RefSeq" id="WP_307156052.1">
    <property type="nucleotide sequence ID" value="NZ_JAUSWH010000001.1"/>
</dbReference>
<dbReference type="InterPro" id="IPR018550">
    <property type="entry name" value="Lipid-A_deacylase-rel"/>
</dbReference>
<comment type="caution">
    <text evidence="1">The sequence shown here is derived from an EMBL/GenBank/DDBJ whole genome shotgun (WGS) entry which is preliminary data.</text>
</comment>
<dbReference type="EMBL" id="JAUSWH010000001">
    <property type="protein sequence ID" value="MDQ0453819.1"/>
    <property type="molecule type" value="Genomic_DNA"/>
</dbReference>
<keyword evidence="2" id="KW-1185">Reference proteome</keyword>
<evidence type="ECO:0000313" key="1">
    <source>
        <dbReference type="EMBL" id="MDQ0453819.1"/>
    </source>
</evidence>
<name>A0ABU0I9C0_9HYPH</name>
<accession>A0ABU0I9C0</accession>
<dbReference type="Pfam" id="PF09411">
    <property type="entry name" value="PagL"/>
    <property type="match status" value="1"/>
</dbReference>
<sequence>MMILAASTLFAFPSFAGSDHILDEVRLGAVGSLQDHETGVAFEGTAFFDPFDRGDAPSLMDSLKHPRPFLGGEVGTSSMNNQLYGGLAWTFDISDRIFTEIGLGGVVHDGAIDDQHKNGPDLGCRVLFREHAAVGYRLDKNWSLVGQIEHTSNANLCDPNDGMTRAGLLVGYKF</sequence>
<gene>
    <name evidence="1" type="ORF">QO005_000134</name>
</gene>
<evidence type="ECO:0000313" key="2">
    <source>
        <dbReference type="Proteomes" id="UP001235269"/>
    </source>
</evidence>
<evidence type="ECO:0008006" key="3">
    <source>
        <dbReference type="Google" id="ProtNLM"/>
    </source>
</evidence>